<reference evidence="3" key="1">
    <citation type="journal article" date="2019" name="Int. J. Syst. Evol. Microbiol.">
        <title>The Global Catalogue of Microorganisms (GCM) 10K type strain sequencing project: providing services to taxonomists for standard genome sequencing and annotation.</title>
        <authorList>
            <consortium name="The Broad Institute Genomics Platform"/>
            <consortium name="The Broad Institute Genome Sequencing Center for Infectious Disease"/>
            <person name="Wu L."/>
            <person name="Ma J."/>
        </authorList>
    </citation>
    <scope>NUCLEOTIDE SEQUENCE [LARGE SCALE GENOMIC DNA]</scope>
    <source>
        <strain evidence="3">JCM 19015</strain>
    </source>
</reference>
<proteinExistence type="predicted"/>
<accession>A0ABP8ZDH8</accession>
<keyword evidence="3" id="KW-1185">Reference proteome</keyword>
<evidence type="ECO:0000313" key="2">
    <source>
        <dbReference type="EMBL" id="GAA4753431.1"/>
    </source>
</evidence>
<gene>
    <name evidence="2" type="ORF">GCM10025783_27910</name>
</gene>
<evidence type="ECO:0000256" key="1">
    <source>
        <dbReference type="SAM" id="MobiDB-lite"/>
    </source>
</evidence>
<sequence length="104" mass="11279">MPVDDEAHPVTEQVRCDAERLVHDPRPQTLAAVEQPFAAAREHQQLVDAHPADPLRGLPTQAPSDDGERRAHRLQCDGEVAGGLAPTHHDRATAPVRFDSEVAG</sequence>
<dbReference type="EMBL" id="BAABLP010000006">
    <property type="protein sequence ID" value="GAA4753431.1"/>
    <property type="molecule type" value="Genomic_DNA"/>
</dbReference>
<feature type="compositionally biased region" description="Basic and acidic residues" evidence="1">
    <location>
        <begin position="40"/>
        <end position="53"/>
    </location>
</feature>
<name>A0ABP8ZDH8_9MICO</name>
<feature type="region of interest" description="Disordered" evidence="1">
    <location>
        <begin position="29"/>
        <end position="104"/>
    </location>
</feature>
<comment type="caution">
    <text evidence="2">The sequence shown here is derived from an EMBL/GenBank/DDBJ whole genome shotgun (WGS) entry which is preliminary data.</text>
</comment>
<dbReference type="Proteomes" id="UP001500121">
    <property type="component" value="Unassembled WGS sequence"/>
</dbReference>
<evidence type="ECO:0000313" key="3">
    <source>
        <dbReference type="Proteomes" id="UP001500121"/>
    </source>
</evidence>
<protein>
    <submittedName>
        <fullName evidence="2">Uncharacterized protein</fullName>
    </submittedName>
</protein>
<organism evidence="2 3">
    <name type="scientific">Amnibacterium soli</name>
    <dbReference type="NCBI Taxonomy" id="1282736"/>
    <lineage>
        <taxon>Bacteria</taxon>
        <taxon>Bacillati</taxon>
        <taxon>Actinomycetota</taxon>
        <taxon>Actinomycetes</taxon>
        <taxon>Micrococcales</taxon>
        <taxon>Microbacteriaceae</taxon>
        <taxon>Amnibacterium</taxon>
    </lineage>
</organism>